<keyword evidence="4 12" id="KW-0963">Cytoplasm</keyword>
<evidence type="ECO:0000256" key="3">
    <source>
        <dbReference type="ARBA" id="ARBA00020170"/>
    </source>
</evidence>
<dbReference type="Gene3D" id="3.40.50.300">
    <property type="entry name" value="P-loop containing nucleotide triphosphate hydrolases"/>
    <property type="match status" value="1"/>
</dbReference>
<dbReference type="SUPFAM" id="SSF52540">
    <property type="entry name" value="P-loop containing nucleoside triphosphate hydrolases"/>
    <property type="match status" value="1"/>
</dbReference>
<sequence>MYIKNLYLDNFRNYDNIEIDFNKKVNILTGNNAQGKTNILESIFYCSLGKSHRTSKDKDLIKWDKDEAFIRLNMSRKPLDKKIEIKIFKGGKKGININSIKLKKISELFGIFNVVMFSPEDLKIVKESPGYRRKFLDMEISKLDHRYYYKLVQYNKILEQRNIILRNKKFLNNDIINVYDQQLSEFGSSLIKSRIDYLEQLNNRGKLIHSDITKGNEEIEFSYLTHVKGKENISEELLSLFRDSQKRDMEKGNTSIGPHRDDFSIKINGIDARSFGSQGQQRTSVLTIKFASIQIIKEISGETPVLLLDDVLSELDESRQEYILNSLEGIQTVITCTGMGDIKKYLKNDFNVFRIDNGRIVEY</sequence>
<evidence type="ECO:0000313" key="15">
    <source>
        <dbReference type="Proteomes" id="UP000190951"/>
    </source>
</evidence>
<dbReference type="PANTHER" id="PTHR32182">
    <property type="entry name" value="DNA REPLICATION AND REPAIR PROTEIN RECF"/>
    <property type="match status" value="1"/>
</dbReference>
<name>A0A1S8LPQ4_9CLOT</name>
<keyword evidence="8 12" id="KW-0067">ATP-binding</keyword>
<comment type="subcellular location">
    <subcellularLocation>
        <location evidence="1 12 13">Cytoplasm</location>
    </subcellularLocation>
</comment>
<dbReference type="InterPro" id="IPR042174">
    <property type="entry name" value="RecF_2"/>
</dbReference>
<evidence type="ECO:0000256" key="12">
    <source>
        <dbReference type="HAMAP-Rule" id="MF_00365"/>
    </source>
</evidence>
<dbReference type="InterPro" id="IPR027417">
    <property type="entry name" value="P-loop_NTPase"/>
</dbReference>
<evidence type="ECO:0000256" key="7">
    <source>
        <dbReference type="ARBA" id="ARBA00022763"/>
    </source>
</evidence>
<evidence type="ECO:0000256" key="6">
    <source>
        <dbReference type="ARBA" id="ARBA00022741"/>
    </source>
</evidence>
<evidence type="ECO:0000256" key="8">
    <source>
        <dbReference type="ARBA" id="ARBA00022840"/>
    </source>
</evidence>
<dbReference type="STRING" id="84029.CROST_00550"/>
<keyword evidence="11 12" id="KW-0742">SOS response</keyword>
<dbReference type="GO" id="GO:0005524">
    <property type="term" value="F:ATP binding"/>
    <property type="evidence" value="ECO:0007669"/>
    <property type="project" value="UniProtKB-UniRule"/>
</dbReference>
<dbReference type="GO" id="GO:0009432">
    <property type="term" value="P:SOS response"/>
    <property type="evidence" value="ECO:0007669"/>
    <property type="project" value="UniProtKB-UniRule"/>
</dbReference>
<dbReference type="PROSITE" id="PS00618">
    <property type="entry name" value="RECF_2"/>
    <property type="match status" value="1"/>
</dbReference>
<dbReference type="InterPro" id="IPR018078">
    <property type="entry name" value="DNA-binding_RecF_CS"/>
</dbReference>
<dbReference type="Pfam" id="PF02463">
    <property type="entry name" value="SMC_N"/>
    <property type="match status" value="1"/>
</dbReference>
<dbReference type="PANTHER" id="PTHR32182:SF0">
    <property type="entry name" value="DNA REPLICATION AND REPAIR PROTEIN RECF"/>
    <property type="match status" value="1"/>
</dbReference>
<evidence type="ECO:0000256" key="9">
    <source>
        <dbReference type="ARBA" id="ARBA00023125"/>
    </source>
</evidence>
<evidence type="ECO:0000256" key="13">
    <source>
        <dbReference type="RuleBase" id="RU000578"/>
    </source>
</evidence>
<dbReference type="Proteomes" id="UP000190951">
    <property type="component" value="Chromosome"/>
</dbReference>
<organism evidence="14 15">
    <name type="scientific">Clostridium felsineum</name>
    <dbReference type="NCBI Taxonomy" id="36839"/>
    <lineage>
        <taxon>Bacteria</taxon>
        <taxon>Bacillati</taxon>
        <taxon>Bacillota</taxon>
        <taxon>Clostridia</taxon>
        <taxon>Eubacteriales</taxon>
        <taxon>Clostridiaceae</taxon>
        <taxon>Clostridium</taxon>
    </lineage>
</organism>
<keyword evidence="15" id="KW-1185">Reference proteome</keyword>
<keyword evidence="10 12" id="KW-0234">DNA repair</keyword>
<dbReference type="InterPro" id="IPR003395">
    <property type="entry name" value="RecF/RecN/SMC_N"/>
</dbReference>
<evidence type="ECO:0000313" key="14">
    <source>
        <dbReference type="EMBL" id="URZ09530.1"/>
    </source>
</evidence>
<dbReference type="GO" id="GO:0005737">
    <property type="term" value="C:cytoplasm"/>
    <property type="evidence" value="ECO:0007669"/>
    <property type="project" value="UniProtKB-SubCell"/>
</dbReference>
<keyword evidence="7 12" id="KW-0227">DNA damage</keyword>
<dbReference type="EMBL" id="CP096983">
    <property type="protein sequence ID" value="URZ09530.1"/>
    <property type="molecule type" value="Genomic_DNA"/>
</dbReference>
<dbReference type="InterPro" id="IPR001238">
    <property type="entry name" value="DNA-binding_RecF"/>
</dbReference>
<evidence type="ECO:0000256" key="11">
    <source>
        <dbReference type="ARBA" id="ARBA00023236"/>
    </source>
</evidence>
<keyword evidence="9 12" id="KW-0238">DNA-binding</keyword>
<dbReference type="RefSeq" id="WP_077834883.1">
    <property type="nucleotide sequence ID" value="NZ_CP096983.1"/>
</dbReference>
<dbReference type="GO" id="GO:0006302">
    <property type="term" value="P:double-strand break repair"/>
    <property type="evidence" value="ECO:0007669"/>
    <property type="project" value="TreeGrafter"/>
</dbReference>
<keyword evidence="5 12" id="KW-0235">DNA replication</keyword>
<dbReference type="HAMAP" id="MF_00365">
    <property type="entry name" value="RecF"/>
    <property type="match status" value="1"/>
</dbReference>
<gene>
    <name evidence="12 14" type="primary">recF</name>
    <name evidence="14" type="ORF">CROST_002020</name>
</gene>
<keyword evidence="6 12" id="KW-0547">Nucleotide-binding</keyword>
<proteinExistence type="inferred from homology"/>
<evidence type="ECO:0000256" key="1">
    <source>
        <dbReference type="ARBA" id="ARBA00004496"/>
    </source>
</evidence>
<reference evidence="14 15" key="1">
    <citation type="submission" date="2022-04" db="EMBL/GenBank/DDBJ databases">
        <title>Genome sequence of C. roseum typestrain.</title>
        <authorList>
            <person name="Poehlein A."/>
            <person name="Schoch T."/>
            <person name="Duerre P."/>
            <person name="Daniel R."/>
        </authorList>
    </citation>
    <scope>NUCLEOTIDE SEQUENCE [LARGE SCALE GENOMIC DNA]</scope>
    <source>
        <strain evidence="14 15">DSM 7320</strain>
    </source>
</reference>
<feature type="binding site" evidence="12">
    <location>
        <begin position="30"/>
        <end position="37"/>
    </location>
    <ligand>
        <name>ATP</name>
        <dbReference type="ChEBI" id="CHEBI:30616"/>
    </ligand>
</feature>
<comment type="function">
    <text evidence="12 13">The RecF protein is involved in DNA metabolism; it is required for DNA replication and normal SOS inducibility. RecF binds preferentially to single-stranded, linear DNA. It also seems to bind ATP.</text>
</comment>
<evidence type="ECO:0000256" key="4">
    <source>
        <dbReference type="ARBA" id="ARBA00022490"/>
    </source>
</evidence>
<evidence type="ECO:0000256" key="10">
    <source>
        <dbReference type="ARBA" id="ARBA00023204"/>
    </source>
</evidence>
<dbReference type="PROSITE" id="PS00617">
    <property type="entry name" value="RECF_1"/>
    <property type="match status" value="1"/>
</dbReference>
<evidence type="ECO:0000256" key="2">
    <source>
        <dbReference type="ARBA" id="ARBA00008016"/>
    </source>
</evidence>
<accession>A0A1S8LPQ4</accession>
<dbReference type="NCBIfam" id="TIGR00611">
    <property type="entry name" value="recf"/>
    <property type="match status" value="1"/>
</dbReference>
<dbReference type="GO" id="GO:0000731">
    <property type="term" value="P:DNA synthesis involved in DNA repair"/>
    <property type="evidence" value="ECO:0007669"/>
    <property type="project" value="TreeGrafter"/>
</dbReference>
<comment type="similarity">
    <text evidence="2 12 13">Belongs to the RecF family.</text>
</comment>
<dbReference type="AlphaFoldDB" id="A0A1S8LPQ4"/>
<evidence type="ECO:0000256" key="5">
    <source>
        <dbReference type="ARBA" id="ARBA00022705"/>
    </source>
</evidence>
<dbReference type="KEGG" id="crw:CROST_002020"/>
<dbReference type="GO" id="GO:0003697">
    <property type="term" value="F:single-stranded DNA binding"/>
    <property type="evidence" value="ECO:0007669"/>
    <property type="project" value="UniProtKB-UniRule"/>
</dbReference>
<protein>
    <recommendedName>
        <fullName evidence="3 12">DNA replication and repair protein RecF</fullName>
    </recommendedName>
</protein>
<dbReference type="CDD" id="cd03242">
    <property type="entry name" value="ABC_RecF"/>
    <property type="match status" value="1"/>
</dbReference>
<dbReference type="GO" id="GO:0006260">
    <property type="term" value="P:DNA replication"/>
    <property type="evidence" value="ECO:0007669"/>
    <property type="project" value="UniProtKB-UniRule"/>
</dbReference>
<dbReference type="Gene3D" id="1.20.1050.90">
    <property type="entry name" value="RecF/RecN/SMC, N-terminal domain"/>
    <property type="match status" value="1"/>
</dbReference>